<gene>
    <name evidence="3" type="ORF">GCM10010326_69060</name>
</gene>
<proteinExistence type="predicted"/>
<feature type="region of interest" description="Disordered" evidence="2">
    <location>
        <begin position="1"/>
        <end position="29"/>
    </location>
</feature>
<sequence>MTRAASAGDDHLTALDLPVSPSRTGHPGRRTVVGGLLALGATACSPGSGSDKPSKPDRADVSADQDGHSGARVMQVVAHPDDDLYFMNPELAQSIAANDQLISVYLNCGETGGVNKVPGSRTAPKPDVAAYAGARRQGLRQAYAYMATGKAKGPWKTEALTLPDGTQVELDTLDGHPGLQLVFLGIRQHTSYGSGPSQGLPELWADPSIVTSTLVSTGSPVRDSHKVTRDSVIAALAHLLDRYRPTLVRTMDPDPDMQVHDAAHRAHHDQPGYSDHPDHTATALFTLAALDRYQGPGQGRPYSVVSYRGYYNERWPQNLPEELVRAKADVLNVYGGSPGGCDFAAGCGDYDVGKDRSYGTGWLQRTSARRPAAPALHLDGEGRLTAFAVLGGRPALWRENAKGGGTWPEPVLFGADRLLPGLSASLTRDGRWQLFAQRIASLGPSPSQNTREIVTTEQRTANGPFGAWSGLGNPERDPDHGRRVGAPVVARDGDGQAVVFVRTWSKGIAMRRQQSEGRWSAWRDLGGAEVQEGLTAVTDALGRVHVLASGHDTVHHWTQGEPGGTFALSPTGLPAPADPPTATAGPDGTLTVVFREARTSRPLLGRLPGGEGTWRIEHPGLSARGYGPLAVLAHGDEILLAARNNNGTTSTATWRPGGKARWTTVPHPVAGTQVLASDAQNRPVLAHLSPDATLRISPASKESKR</sequence>
<evidence type="ECO:0000313" key="4">
    <source>
        <dbReference type="Proteomes" id="UP000600946"/>
    </source>
</evidence>
<name>A0ABQ3AQC5_9ACTN</name>
<dbReference type="EMBL" id="BMUU01000017">
    <property type="protein sequence ID" value="GGY64523.1"/>
    <property type="molecule type" value="Genomic_DNA"/>
</dbReference>
<dbReference type="PANTHER" id="PTHR12993">
    <property type="entry name" value="N-ACETYLGLUCOSAMINYL-PHOSPHATIDYLINOSITOL DE-N-ACETYLASE-RELATED"/>
    <property type="match status" value="1"/>
</dbReference>
<dbReference type="Proteomes" id="UP000600946">
    <property type="component" value="Unassembled WGS sequence"/>
</dbReference>
<dbReference type="InterPro" id="IPR024078">
    <property type="entry name" value="LmbE-like_dom_sf"/>
</dbReference>
<feature type="compositionally biased region" description="Basic and acidic residues" evidence="2">
    <location>
        <begin position="52"/>
        <end position="69"/>
    </location>
</feature>
<dbReference type="SUPFAM" id="SSF89372">
    <property type="entry name" value="Fucose-specific lectin"/>
    <property type="match status" value="1"/>
</dbReference>
<organism evidence="3 4">
    <name type="scientific">Streptomyces xanthochromogenes</name>
    <dbReference type="NCBI Taxonomy" id="67384"/>
    <lineage>
        <taxon>Bacteria</taxon>
        <taxon>Bacillati</taxon>
        <taxon>Actinomycetota</taxon>
        <taxon>Actinomycetes</taxon>
        <taxon>Kitasatosporales</taxon>
        <taxon>Streptomycetaceae</taxon>
        <taxon>Streptomyces</taxon>
    </lineage>
</organism>
<dbReference type="SUPFAM" id="SSF102588">
    <property type="entry name" value="LmbE-like"/>
    <property type="match status" value="1"/>
</dbReference>
<protein>
    <recommendedName>
        <fullName evidence="5">PIG-L family deacetylase</fullName>
    </recommendedName>
</protein>
<dbReference type="Pfam" id="PF02585">
    <property type="entry name" value="PIG-L"/>
    <property type="match status" value="1"/>
</dbReference>
<feature type="region of interest" description="Disordered" evidence="2">
    <location>
        <begin position="461"/>
        <end position="481"/>
    </location>
</feature>
<dbReference type="Gene3D" id="2.120.10.70">
    <property type="entry name" value="Fucose-specific lectin"/>
    <property type="match status" value="1"/>
</dbReference>
<dbReference type="Gene3D" id="3.40.50.10320">
    <property type="entry name" value="LmbE-like"/>
    <property type="match status" value="1"/>
</dbReference>
<evidence type="ECO:0008006" key="5">
    <source>
        <dbReference type="Google" id="ProtNLM"/>
    </source>
</evidence>
<evidence type="ECO:0000313" key="3">
    <source>
        <dbReference type="EMBL" id="GGY64523.1"/>
    </source>
</evidence>
<reference evidence="4" key="1">
    <citation type="journal article" date="2019" name="Int. J. Syst. Evol. Microbiol.">
        <title>The Global Catalogue of Microorganisms (GCM) 10K type strain sequencing project: providing services to taxonomists for standard genome sequencing and annotation.</title>
        <authorList>
            <consortium name="The Broad Institute Genomics Platform"/>
            <consortium name="The Broad Institute Genome Sequencing Center for Infectious Disease"/>
            <person name="Wu L."/>
            <person name="Ma J."/>
        </authorList>
    </citation>
    <scope>NUCLEOTIDE SEQUENCE [LARGE SCALE GENOMIC DNA]</scope>
    <source>
        <strain evidence="4">JCM 4594</strain>
    </source>
</reference>
<feature type="region of interest" description="Disordered" evidence="2">
    <location>
        <begin position="44"/>
        <end position="70"/>
    </location>
</feature>
<comment type="caution">
    <text evidence="3">The sequence shown here is derived from an EMBL/GenBank/DDBJ whole genome shotgun (WGS) entry which is preliminary data.</text>
</comment>
<dbReference type="InterPro" id="IPR003737">
    <property type="entry name" value="GlcNAc_PI_deacetylase-related"/>
</dbReference>
<accession>A0ABQ3AQC5</accession>
<evidence type="ECO:0000256" key="1">
    <source>
        <dbReference type="ARBA" id="ARBA00022833"/>
    </source>
</evidence>
<keyword evidence="1" id="KW-0862">Zinc</keyword>
<evidence type="ECO:0000256" key="2">
    <source>
        <dbReference type="SAM" id="MobiDB-lite"/>
    </source>
</evidence>
<dbReference type="PANTHER" id="PTHR12993:SF26">
    <property type="entry name" value="1D-MYO-INOSITOL 2-ACETAMIDO-2-DEOXY-ALPHA-D-GLUCOPYRANOSIDE DEACETYLASE"/>
    <property type="match status" value="1"/>
</dbReference>
<keyword evidence="4" id="KW-1185">Reference proteome</keyword>